<dbReference type="Gene3D" id="3.40.50.720">
    <property type="entry name" value="NAD(P)-binding Rossmann-like Domain"/>
    <property type="match status" value="1"/>
</dbReference>
<accession>A0A1Y1QL29</accession>
<evidence type="ECO:0000256" key="1">
    <source>
        <dbReference type="ARBA" id="ARBA00006484"/>
    </source>
</evidence>
<comment type="caution">
    <text evidence="3">The sequence shown here is derived from an EMBL/GenBank/DDBJ whole genome shotgun (WGS) entry which is preliminary data.</text>
</comment>
<protein>
    <submittedName>
        <fullName evidence="3">3-oxoacyl-ACP reductase</fullName>
    </submittedName>
</protein>
<dbReference type="SUPFAM" id="SSF51735">
    <property type="entry name" value="NAD(P)-binding Rossmann-fold domains"/>
    <property type="match status" value="1"/>
</dbReference>
<reference evidence="3 4" key="1">
    <citation type="submission" date="2017-01" db="EMBL/GenBank/DDBJ databases">
        <title>Novel large sulfur bacteria in the metagenomes of groundwater-fed chemosynthetic microbial mats in the Lake Huron basin.</title>
        <authorList>
            <person name="Sharrar A.M."/>
            <person name="Flood B.E."/>
            <person name="Bailey J.V."/>
            <person name="Jones D.S."/>
            <person name="Biddanda B."/>
            <person name="Ruberg S.A."/>
            <person name="Marcus D.N."/>
            <person name="Dick G.J."/>
        </authorList>
    </citation>
    <scope>NUCLEOTIDE SEQUENCE [LARGE SCALE GENOMIC DNA]</scope>
    <source>
        <strain evidence="3">A8</strain>
    </source>
</reference>
<evidence type="ECO:0000256" key="2">
    <source>
        <dbReference type="ARBA" id="ARBA00023002"/>
    </source>
</evidence>
<evidence type="ECO:0000313" key="3">
    <source>
        <dbReference type="EMBL" id="OQX08266.1"/>
    </source>
</evidence>
<comment type="similarity">
    <text evidence="1">Belongs to the short-chain dehydrogenases/reductases (SDR) family.</text>
</comment>
<evidence type="ECO:0000313" key="4">
    <source>
        <dbReference type="Proteomes" id="UP000192491"/>
    </source>
</evidence>
<dbReference type="EMBL" id="MTEJ01000180">
    <property type="protein sequence ID" value="OQX08266.1"/>
    <property type="molecule type" value="Genomic_DNA"/>
</dbReference>
<organism evidence="3 4">
    <name type="scientific">Thiothrix lacustris</name>
    <dbReference type="NCBI Taxonomy" id="525917"/>
    <lineage>
        <taxon>Bacteria</taxon>
        <taxon>Pseudomonadati</taxon>
        <taxon>Pseudomonadota</taxon>
        <taxon>Gammaproteobacteria</taxon>
        <taxon>Thiotrichales</taxon>
        <taxon>Thiotrichaceae</taxon>
        <taxon>Thiothrix</taxon>
    </lineage>
</organism>
<dbReference type="Proteomes" id="UP000192491">
    <property type="component" value="Unassembled WGS sequence"/>
</dbReference>
<name>A0A1Y1QL29_9GAMM</name>
<keyword evidence="2" id="KW-0560">Oxidoreductase</keyword>
<dbReference type="InterPro" id="IPR036291">
    <property type="entry name" value="NAD(P)-bd_dom_sf"/>
</dbReference>
<gene>
    <name evidence="3" type="ORF">BWK73_25900</name>
</gene>
<sequence length="266" mass="28825">MQEDVQNLLAYVPSENALQGRVILVTGAAAGMGKAIAMACAQYGATVVMLDKEVRRAEETYDAIVNAGYPQPAIYPLDMQGATAKDYYDLAENIRAQLGRLDGVMLNAAWLGSFTPINHYDTELWSKMIMVNLHANFLLTRACLPFLLEAADPAIVYASHESNKAYYGAFGVAKAGMEAFCDILAAEHDDQAHFLRVNTVDTNAIRTGMRTLNFPGENPNSVARPEALVAPYLFYLGADAGKRTGEHAVFARQPADARWAGEASAA</sequence>
<proteinExistence type="inferred from homology"/>
<dbReference type="PANTHER" id="PTHR43008">
    <property type="entry name" value="BENZIL REDUCTASE"/>
    <property type="match status" value="1"/>
</dbReference>
<dbReference type="PANTHER" id="PTHR43008:SF4">
    <property type="entry name" value="CHAIN DEHYDROGENASE, PUTATIVE (AFU_ORTHOLOGUE AFUA_4G08710)-RELATED"/>
    <property type="match status" value="1"/>
</dbReference>
<dbReference type="PRINTS" id="PR00081">
    <property type="entry name" value="GDHRDH"/>
</dbReference>
<dbReference type="InterPro" id="IPR002347">
    <property type="entry name" value="SDR_fam"/>
</dbReference>
<dbReference type="Pfam" id="PF00106">
    <property type="entry name" value="adh_short"/>
    <property type="match status" value="1"/>
</dbReference>
<dbReference type="AlphaFoldDB" id="A0A1Y1QL29"/>
<dbReference type="GO" id="GO:0050664">
    <property type="term" value="F:oxidoreductase activity, acting on NAD(P)H, oxygen as acceptor"/>
    <property type="evidence" value="ECO:0007669"/>
    <property type="project" value="TreeGrafter"/>
</dbReference>